<organism evidence="2">
    <name type="scientific">Fusarium oxysporum Fo47</name>
    <dbReference type="NCBI Taxonomy" id="660027"/>
    <lineage>
        <taxon>Eukaryota</taxon>
        <taxon>Fungi</taxon>
        <taxon>Dikarya</taxon>
        <taxon>Ascomycota</taxon>
        <taxon>Pezizomycotina</taxon>
        <taxon>Sordariomycetes</taxon>
        <taxon>Hypocreomycetidae</taxon>
        <taxon>Hypocreales</taxon>
        <taxon>Nectriaceae</taxon>
        <taxon>Fusarium</taxon>
        <taxon>Fusarium oxysporum species complex</taxon>
    </lineage>
</organism>
<reference evidence="2" key="2">
    <citation type="submission" date="2014-02" db="EMBL/GenBank/DDBJ databases">
        <title>Annotation of the Genome Sequence of Fusarium oxysporum Fo47.</title>
        <authorList>
            <consortium name="The Broad Institute Genomics Platform"/>
            <person name="Ma L.-J."/>
            <person name="Corby-Kistler H."/>
            <person name="Broz K."/>
            <person name="Gale L.R."/>
            <person name="Jonkers W."/>
            <person name="O'Donnell K."/>
            <person name="Ploetz R."/>
            <person name="Steinberg C."/>
            <person name="Schwartz D.C."/>
            <person name="VanEtten H."/>
            <person name="Zhou S."/>
            <person name="Young S.K."/>
            <person name="Zeng Q."/>
            <person name="Gargeya S."/>
            <person name="Fitzgerald M."/>
            <person name="Abouelleil A."/>
            <person name="Alvarado L."/>
            <person name="Chapman S.B."/>
            <person name="Gainer-Dewar J."/>
            <person name="Goldberg J."/>
            <person name="Griggs A."/>
            <person name="Gujja S."/>
            <person name="Hansen M."/>
            <person name="Howarth C."/>
            <person name="Imamovic A."/>
            <person name="Ireland A."/>
            <person name="Larimer J."/>
            <person name="McCowan C."/>
            <person name="Murphy C."/>
            <person name="Pearson M."/>
            <person name="Poon T.W."/>
            <person name="Priest M."/>
            <person name="Roberts A."/>
            <person name="Saif S."/>
            <person name="Shea T."/>
            <person name="Sykes S."/>
            <person name="Wortman J."/>
            <person name="Nusbaum C."/>
            <person name="Birren B."/>
        </authorList>
    </citation>
    <scope>NUCLEOTIDE SEQUENCE</scope>
    <source>
        <strain evidence="2">Fo47</strain>
    </source>
</reference>
<dbReference type="VEuPathDB" id="FungiDB:FOZG_18341"/>
<evidence type="ECO:0000256" key="1">
    <source>
        <dbReference type="SAM" id="MobiDB-lite"/>
    </source>
</evidence>
<reference evidence="2" key="1">
    <citation type="submission" date="2011-06" db="EMBL/GenBank/DDBJ databases">
        <title>The Genome Sequence of Fusarium oxysporum Fo47.</title>
        <authorList>
            <consortium name="The Broad Institute Genome Sequencing Platform"/>
            <person name="Ma L.-J."/>
            <person name="Gale L.R."/>
            <person name="Schwartz D.C."/>
            <person name="Zhou S."/>
            <person name="Corby-Kistler H."/>
            <person name="Young S.K."/>
            <person name="Zeng Q."/>
            <person name="Gargeya S."/>
            <person name="Fitzgerald M."/>
            <person name="Haas B."/>
            <person name="Abouelleil A."/>
            <person name="Alvarado L."/>
            <person name="Arachchi H.M."/>
            <person name="Berlin A."/>
            <person name="Brown A."/>
            <person name="Chapman S.B."/>
            <person name="Chen Z."/>
            <person name="Dunbar C."/>
            <person name="Freedman E."/>
            <person name="Gearin G."/>
            <person name="Gellesch M."/>
            <person name="Goldberg J."/>
            <person name="Griggs A."/>
            <person name="Gujja S."/>
            <person name="Heiman D."/>
            <person name="Howarth C."/>
            <person name="Larson L."/>
            <person name="Lui A."/>
            <person name="MacDonald P.J.P."/>
            <person name="Mehta T."/>
            <person name="Montmayeur A."/>
            <person name="Murphy C."/>
            <person name="Neiman D."/>
            <person name="Pearson M."/>
            <person name="Priest M."/>
            <person name="Roberts A."/>
            <person name="Saif S."/>
            <person name="Shea T."/>
            <person name="Shenoy N."/>
            <person name="Sisk P."/>
            <person name="Stolte C."/>
            <person name="Sykes S."/>
            <person name="Wortman J."/>
            <person name="Nusbaum C."/>
            <person name="Birren B."/>
        </authorList>
    </citation>
    <scope>NUCLEOTIDE SEQUENCE [LARGE SCALE GENOMIC DNA]</scope>
    <source>
        <strain evidence="2">Fo47</strain>
    </source>
</reference>
<name>W9JE29_FUSOX</name>
<protein>
    <submittedName>
        <fullName evidence="2">Uncharacterized protein</fullName>
    </submittedName>
</protein>
<feature type="region of interest" description="Disordered" evidence="1">
    <location>
        <begin position="37"/>
        <end position="80"/>
    </location>
</feature>
<feature type="compositionally biased region" description="Basic and acidic residues" evidence="1">
    <location>
        <begin position="42"/>
        <end position="70"/>
    </location>
</feature>
<dbReference type="Proteomes" id="UP000030766">
    <property type="component" value="Unassembled WGS sequence"/>
</dbReference>
<sequence length="224" mass="25462">MQSCKDGGNLAWRYWLIVHNEWTLPLRRRACQGRQCNLGRKRAADKDEKTNTKSKQEEKSEAKDGSDKPAKRPAKKAKPSLPDIQMRIVLTEFTRWTLDKGTLLDIEDFILKDKEAVKRHHMVLETSGRSSQCKQRQTACWCPHLLHKKNRNDPDNYKAIADANGAILNIDRARSGTTIRSTTAEEGDNAPPKPVYLLSSTRPGEKFCDMAYIASMEPRIVPSD</sequence>
<gene>
    <name evidence="2" type="ORF">FOZG_18341</name>
</gene>
<proteinExistence type="predicted"/>
<accession>W9JE29</accession>
<dbReference type="HOGENOM" id="CLU_1235080_0_0_1"/>
<evidence type="ECO:0000313" key="2">
    <source>
        <dbReference type="EMBL" id="EWZ27955.1"/>
    </source>
</evidence>
<dbReference type="EMBL" id="KI981476">
    <property type="protein sequence ID" value="EWZ27955.1"/>
    <property type="molecule type" value="Genomic_DNA"/>
</dbReference>
<dbReference type="AlphaFoldDB" id="W9JE29"/>